<dbReference type="Proteomes" id="UP001596500">
    <property type="component" value="Unassembled WGS sequence"/>
</dbReference>
<proteinExistence type="predicted"/>
<evidence type="ECO:0000256" key="1">
    <source>
        <dbReference type="SAM" id="Phobius"/>
    </source>
</evidence>
<keyword evidence="3" id="KW-1185">Reference proteome</keyword>
<evidence type="ECO:0000313" key="3">
    <source>
        <dbReference type="Proteomes" id="UP001596500"/>
    </source>
</evidence>
<organism evidence="2 3">
    <name type="scientific">Laceyella putida</name>
    <dbReference type="NCBI Taxonomy" id="110101"/>
    <lineage>
        <taxon>Bacteria</taxon>
        <taxon>Bacillati</taxon>
        <taxon>Bacillota</taxon>
        <taxon>Bacilli</taxon>
        <taxon>Bacillales</taxon>
        <taxon>Thermoactinomycetaceae</taxon>
        <taxon>Laceyella</taxon>
    </lineage>
</organism>
<dbReference type="RefSeq" id="WP_379867813.1">
    <property type="nucleotide sequence ID" value="NZ_JBHTBW010000087.1"/>
</dbReference>
<accession>A0ABW2RR17</accession>
<sequence>MIISPLGLFLFILIISFFILICKRKSEHK</sequence>
<dbReference type="EMBL" id="JBHTBW010000087">
    <property type="protein sequence ID" value="MFC7443482.1"/>
    <property type="molecule type" value="Genomic_DNA"/>
</dbReference>
<dbReference type="InterPro" id="IPR017502">
    <property type="entry name" value="Sortase_SrtB_target"/>
</dbReference>
<name>A0ABW2RR17_9BACL</name>
<keyword evidence="1" id="KW-0472">Membrane</keyword>
<feature type="transmembrane region" description="Helical" evidence="1">
    <location>
        <begin position="6"/>
        <end position="22"/>
    </location>
</feature>
<reference evidence="3" key="1">
    <citation type="journal article" date="2019" name="Int. J. Syst. Evol. Microbiol.">
        <title>The Global Catalogue of Microorganisms (GCM) 10K type strain sequencing project: providing services to taxonomists for standard genome sequencing and annotation.</title>
        <authorList>
            <consortium name="The Broad Institute Genomics Platform"/>
            <consortium name="The Broad Institute Genome Sequencing Center for Infectious Disease"/>
            <person name="Wu L."/>
            <person name="Ma J."/>
        </authorList>
    </citation>
    <scope>NUCLEOTIDE SEQUENCE [LARGE SCALE GENOMIC DNA]</scope>
    <source>
        <strain evidence="3">CGMCC 1.12942</strain>
    </source>
</reference>
<keyword evidence="1" id="KW-0812">Transmembrane</keyword>
<gene>
    <name evidence="2" type="ORF">ACFQNG_20700</name>
</gene>
<comment type="caution">
    <text evidence="2">The sequence shown here is derived from an EMBL/GenBank/DDBJ whole genome shotgun (WGS) entry which is preliminary data.</text>
</comment>
<evidence type="ECO:0000313" key="2">
    <source>
        <dbReference type="EMBL" id="MFC7443482.1"/>
    </source>
</evidence>
<protein>
    <submittedName>
        <fullName evidence="2">Sortase B protein-sorting domain-containing protein</fullName>
    </submittedName>
</protein>
<keyword evidence="1" id="KW-1133">Transmembrane helix</keyword>
<dbReference type="NCBIfam" id="TIGR03063">
    <property type="entry name" value="srtB_target"/>
    <property type="match status" value="1"/>
</dbReference>